<evidence type="ECO:0000256" key="1">
    <source>
        <dbReference type="SAM" id="MobiDB-lite"/>
    </source>
</evidence>
<dbReference type="InterPro" id="IPR043504">
    <property type="entry name" value="Peptidase_S1_PA_chymotrypsin"/>
</dbReference>
<dbReference type="GO" id="GO:0004252">
    <property type="term" value="F:serine-type endopeptidase activity"/>
    <property type="evidence" value="ECO:0007669"/>
    <property type="project" value="InterPro"/>
</dbReference>
<dbReference type="InterPro" id="IPR006311">
    <property type="entry name" value="TAT_signal"/>
</dbReference>
<keyword evidence="4" id="KW-1185">Reference proteome</keyword>
<keyword evidence="2" id="KW-0732">Signal</keyword>
<gene>
    <name evidence="3" type="ORF">Daura_42800</name>
</gene>
<dbReference type="PROSITE" id="PS00135">
    <property type="entry name" value="TRYPSIN_SER"/>
    <property type="match status" value="1"/>
</dbReference>
<reference evidence="3" key="1">
    <citation type="submission" date="2021-04" db="EMBL/GenBank/DDBJ databases">
        <title>Dactylosporangium aurantiacum NRRL B-8018 full assembly.</title>
        <authorList>
            <person name="Hartkoorn R.C."/>
            <person name="Beaudoing E."/>
            <person name="Hot D."/>
        </authorList>
    </citation>
    <scope>NUCLEOTIDE SEQUENCE</scope>
    <source>
        <strain evidence="3">NRRL B-8018</strain>
    </source>
</reference>
<dbReference type="KEGG" id="daur:Daura_42800"/>
<dbReference type="InterPro" id="IPR009003">
    <property type="entry name" value="Peptidase_S1_PA"/>
</dbReference>
<evidence type="ECO:0000256" key="2">
    <source>
        <dbReference type="SAM" id="SignalP"/>
    </source>
</evidence>
<dbReference type="PROSITE" id="PS00134">
    <property type="entry name" value="TRYPSIN_HIS"/>
    <property type="match status" value="1"/>
</dbReference>
<dbReference type="PROSITE" id="PS51318">
    <property type="entry name" value="TAT"/>
    <property type="match status" value="1"/>
</dbReference>
<feature type="region of interest" description="Disordered" evidence="1">
    <location>
        <begin position="33"/>
        <end position="52"/>
    </location>
</feature>
<dbReference type="Gene3D" id="2.40.10.10">
    <property type="entry name" value="Trypsin-like serine proteases"/>
    <property type="match status" value="2"/>
</dbReference>
<dbReference type="SUPFAM" id="SSF50494">
    <property type="entry name" value="Trypsin-like serine proteases"/>
    <property type="match status" value="1"/>
</dbReference>
<proteinExistence type="predicted"/>
<dbReference type="OrthoDB" id="4413809at2"/>
<dbReference type="Proteomes" id="UP001058003">
    <property type="component" value="Chromosome"/>
</dbReference>
<evidence type="ECO:0000313" key="3">
    <source>
        <dbReference type="EMBL" id="UWZ53229.1"/>
    </source>
</evidence>
<dbReference type="InterPro" id="IPR018114">
    <property type="entry name" value="TRYPSIN_HIS"/>
</dbReference>
<dbReference type="EMBL" id="CP073767">
    <property type="protein sequence ID" value="UWZ53229.1"/>
    <property type="molecule type" value="Genomic_DNA"/>
</dbReference>
<sequence>MSASRTSSIRRLMMIGAATAAGLVAAAPPALAANSGGSGSARQPETSIAADGPVPVGFSSWIDVLRTQQQLHGIADRISAAAAAPGGEGFSSVVLDTDHRRVQVYWKGAAPASVQRVARTAAAGTAVEVRPAAFTATELNAAARLASLRPEFSTAAPMTDGSGLRVTTTGAPSAQALTTRSITVDLGASPAVTVPVTVATEAPATPFSRSVDSNPFWGGAQTHAGAKSCSTGFAVRTSASATAMLTAAHCAPNGTVMRTSTLPGAGTVIGTVEQADDFNDIALLRPEAGKSAAGRVYSGSFPAGSSNQFGVLDDTSNHTITGSNANYLGSYICTDGGFSGLACGGIRIDQLNVFSDGAGPFVHATEIYGRAAAGKGDSGGPVVELTFVDPAHSSEFTLKALGIIHGGHPDTNPAPCNGVPTYGDRVCSTDVLYAMISTALQRYGVTLVTG</sequence>
<dbReference type="InterPro" id="IPR033116">
    <property type="entry name" value="TRYPSIN_SER"/>
</dbReference>
<dbReference type="GO" id="GO:0006508">
    <property type="term" value="P:proteolysis"/>
    <property type="evidence" value="ECO:0007669"/>
    <property type="project" value="InterPro"/>
</dbReference>
<feature type="signal peptide" evidence="2">
    <location>
        <begin position="1"/>
        <end position="32"/>
    </location>
</feature>
<protein>
    <recommendedName>
        <fullName evidence="5">Serine protease</fullName>
    </recommendedName>
</protein>
<evidence type="ECO:0000313" key="4">
    <source>
        <dbReference type="Proteomes" id="UP001058003"/>
    </source>
</evidence>
<dbReference type="AlphaFoldDB" id="A0A9Q9MEF7"/>
<feature type="chain" id="PRO_5040494182" description="Serine protease" evidence="2">
    <location>
        <begin position="33"/>
        <end position="450"/>
    </location>
</feature>
<evidence type="ECO:0008006" key="5">
    <source>
        <dbReference type="Google" id="ProtNLM"/>
    </source>
</evidence>
<name>A0A9Q9MEF7_9ACTN</name>
<accession>A0A9Q9MEF7</accession>
<dbReference type="RefSeq" id="WP_156089908.1">
    <property type="nucleotide sequence ID" value="NZ_CP073767.1"/>
</dbReference>
<organism evidence="3 4">
    <name type="scientific">Dactylosporangium aurantiacum</name>
    <dbReference type="NCBI Taxonomy" id="35754"/>
    <lineage>
        <taxon>Bacteria</taxon>
        <taxon>Bacillati</taxon>
        <taxon>Actinomycetota</taxon>
        <taxon>Actinomycetes</taxon>
        <taxon>Micromonosporales</taxon>
        <taxon>Micromonosporaceae</taxon>
        <taxon>Dactylosporangium</taxon>
    </lineage>
</organism>